<dbReference type="Pfam" id="PF03194">
    <property type="entry name" value="LUC7"/>
    <property type="match status" value="1"/>
</dbReference>
<feature type="region of interest" description="Disordered" evidence="2">
    <location>
        <begin position="170"/>
        <end position="209"/>
    </location>
</feature>
<proteinExistence type="inferred from homology"/>
<evidence type="ECO:0000256" key="2">
    <source>
        <dbReference type="SAM" id="MobiDB-lite"/>
    </source>
</evidence>
<feature type="compositionally biased region" description="Basic residues" evidence="2">
    <location>
        <begin position="351"/>
        <end position="362"/>
    </location>
</feature>
<dbReference type="AlphaFoldDB" id="A0A7R8UUF8"/>
<feature type="compositionally biased region" description="Basic and acidic residues" evidence="2">
    <location>
        <begin position="262"/>
        <end position="350"/>
    </location>
</feature>
<evidence type="ECO:0008006" key="5">
    <source>
        <dbReference type="Google" id="ProtNLM"/>
    </source>
</evidence>
<dbReference type="Proteomes" id="UP000594454">
    <property type="component" value="Chromosome 4"/>
</dbReference>
<dbReference type="OrthoDB" id="10266921at2759"/>
<evidence type="ECO:0000313" key="3">
    <source>
        <dbReference type="EMBL" id="CAD7086803.1"/>
    </source>
</evidence>
<evidence type="ECO:0000313" key="4">
    <source>
        <dbReference type="Proteomes" id="UP000594454"/>
    </source>
</evidence>
<name>A0A7R8UUF8_HERIL</name>
<dbReference type="EMBL" id="LR899012">
    <property type="protein sequence ID" value="CAD7086803.1"/>
    <property type="molecule type" value="Genomic_DNA"/>
</dbReference>
<feature type="compositionally biased region" description="Low complexity" evidence="2">
    <location>
        <begin position="178"/>
        <end position="197"/>
    </location>
</feature>
<dbReference type="InterPro" id="IPR004882">
    <property type="entry name" value="Luc7-rel"/>
</dbReference>
<protein>
    <recommendedName>
        <fullName evidence="5">Luc7-like protein 3</fullName>
    </recommendedName>
</protein>
<organism evidence="3 4">
    <name type="scientific">Hermetia illucens</name>
    <name type="common">Black soldier fly</name>
    <dbReference type="NCBI Taxonomy" id="343691"/>
    <lineage>
        <taxon>Eukaryota</taxon>
        <taxon>Metazoa</taxon>
        <taxon>Ecdysozoa</taxon>
        <taxon>Arthropoda</taxon>
        <taxon>Hexapoda</taxon>
        <taxon>Insecta</taxon>
        <taxon>Pterygota</taxon>
        <taxon>Neoptera</taxon>
        <taxon>Endopterygota</taxon>
        <taxon>Diptera</taxon>
        <taxon>Brachycera</taxon>
        <taxon>Stratiomyomorpha</taxon>
        <taxon>Stratiomyidae</taxon>
        <taxon>Hermetiinae</taxon>
        <taxon>Hermetia</taxon>
    </lineage>
</organism>
<sequence length="362" mass="42878">MVETARALLDELMGRNRNLDPSVKVKKVNWDDPEFCQYYLVKFCPHDLFVNTRADLGQCPKLHDDEAKRLYENARPGARKRQYEDDFLRFCNNMINEVDRKIQKGKQRLLLMNKGEGGPVYVSKFQEQLNNLNARIKKLLNEAEEAGHRGDVDQAQGLMTLCEQLKEEKEALLSQHDSGQSQAVQSSANSTTSSIASDGPPPAPTGTASWAADLNTTQEKQMEVCEVCGAFLIVGDAQQRIEDHLTGKQHLGYSKLRKAVEEMHEQRKKERESEERRREEERKAKYENGMDRRRDRERDRDRDRRRPEIDDRRRREFSREFERRDRDRDRHRDVDRRDRDRDRMRRDRDTRRRSRSRSHSHR</sequence>
<reference evidence="3 4" key="1">
    <citation type="submission" date="2020-11" db="EMBL/GenBank/DDBJ databases">
        <authorList>
            <person name="Wallbank WR R."/>
            <person name="Pardo Diaz C."/>
            <person name="Kozak K."/>
            <person name="Martin S."/>
            <person name="Jiggins C."/>
            <person name="Moest M."/>
            <person name="Warren A I."/>
            <person name="Generalovic N T."/>
            <person name="Byers J.R.P. K."/>
            <person name="Montejo-Kovacevich G."/>
            <person name="Yen C E."/>
        </authorList>
    </citation>
    <scope>NUCLEOTIDE SEQUENCE [LARGE SCALE GENOMIC DNA]</scope>
</reference>
<dbReference type="GO" id="GO:0003729">
    <property type="term" value="F:mRNA binding"/>
    <property type="evidence" value="ECO:0007669"/>
    <property type="project" value="InterPro"/>
</dbReference>
<gene>
    <name evidence="3" type="ORF">HERILL_LOCUS9547</name>
</gene>
<dbReference type="FunCoup" id="A0A7R8UUF8">
    <property type="interactions" value="1746"/>
</dbReference>
<dbReference type="InParanoid" id="A0A7R8UUF8"/>
<dbReference type="GO" id="GO:0006376">
    <property type="term" value="P:mRNA splice site recognition"/>
    <property type="evidence" value="ECO:0007669"/>
    <property type="project" value="InterPro"/>
</dbReference>
<feature type="region of interest" description="Disordered" evidence="2">
    <location>
        <begin position="262"/>
        <end position="362"/>
    </location>
</feature>
<evidence type="ECO:0000256" key="1">
    <source>
        <dbReference type="ARBA" id="ARBA00005655"/>
    </source>
</evidence>
<dbReference type="OMA" id="PCTRIHD"/>
<dbReference type="GO" id="GO:0005685">
    <property type="term" value="C:U1 snRNP"/>
    <property type="evidence" value="ECO:0007669"/>
    <property type="project" value="InterPro"/>
</dbReference>
<keyword evidence="4" id="KW-1185">Reference proteome</keyword>
<accession>A0A7R8UUF8</accession>
<comment type="similarity">
    <text evidence="1">Belongs to the Luc7 family.</text>
</comment>
<dbReference type="PANTHER" id="PTHR12375">
    <property type="entry name" value="RNA-BINDING PROTEIN LUC7-RELATED"/>
    <property type="match status" value="1"/>
</dbReference>